<sequence length="398" mass="43506">MVLPFKSVTDFEVKLSEEHELFRKSVREFAEKNVAPFVERGEKEGAIPEEALLKAKEFGLFGLGIPQEYGGQGGDVLSVALATEELSRVWASYAVRVMSTGLFATPILLFGSEEQKKKFVTPVARGEKTGAFANTEPSAGSDVAGITTKAERSERGYVLSGRKIFITNGGVAHYYVVSARTSPPSDKRWKGISLFVVERDTPGFRVVSRIETMGLRASNTAELVFEKAEVPRENLIGEEGMGFKYIMQTFDTTRVGVAAQAVGVAQAALERLVSYSIERQAFGAPIISYEMVQEKIAECLAELSAARLLTYWAASLMQSSKMDQAIVAASIAKLLATEIAERIALRSMIVHGGYGVSSGGVERLLRDVEIMKTYEGTNDIQKLIIVREAARRLLGLQI</sequence>
<dbReference type="InterPro" id="IPR009100">
    <property type="entry name" value="AcylCoA_DH/oxidase_NM_dom_sf"/>
</dbReference>
<dbReference type="PANTHER" id="PTHR43884:SF12">
    <property type="entry name" value="ISOVALERYL-COA DEHYDROGENASE, MITOCHONDRIAL-RELATED"/>
    <property type="match status" value="1"/>
</dbReference>
<gene>
    <name evidence="12" type="ORF">B9Q02_12210</name>
</gene>
<feature type="domain" description="Acyl-CoA dehydrogenase/oxidase C-terminal" evidence="9">
    <location>
        <begin position="240"/>
        <end position="388"/>
    </location>
</feature>
<evidence type="ECO:0000313" key="12">
    <source>
        <dbReference type="EMBL" id="PSN82049.1"/>
    </source>
</evidence>
<keyword evidence="6 8" id="KW-0274">FAD</keyword>
<comment type="cofactor">
    <cofactor evidence="1 8">
        <name>FAD</name>
        <dbReference type="ChEBI" id="CHEBI:57692"/>
    </cofactor>
</comment>
<comment type="caution">
    <text evidence="12">The sequence shown here is derived from an EMBL/GenBank/DDBJ whole genome shotgun (WGS) entry which is preliminary data.</text>
</comment>
<dbReference type="InterPro" id="IPR046373">
    <property type="entry name" value="Acyl-CoA_Oxase/DH_mid-dom_sf"/>
</dbReference>
<evidence type="ECO:0000256" key="5">
    <source>
        <dbReference type="ARBA" id="ARBA00022630"/>
    </source>
</evidence>
<dbReference type="PANTHER" id="PTHR43884">
    <property type="entry name" value="ACYL-COA DEHYDROGENASE"/>
    <property type="match status" value="1"/>
</dbReference>
<dbReference type="FunFam" id="1.20.140.10:FF:000001">
    <property type="entry name" value="Acyl-CoA dehydrogenase"/>
    <property type="match status" value="1"/>
</dbReference>
<dbReference type="Gene3D" id="2.40.110.10">
    <property type="entry name" value="Butyryl-CoA Dehydrogenase, subunit A, domain 2"/>
    <property type="match status" value="1"/>
</dbReference>
<dbReference type="SUPFAM" id="SSF47203">
    <property type="entry name" value="Acyl-CoA dehydrogenase C-terminal domain-like"/>
    <property type="match status" value="1"/>
</dbReference>
<dbReference type="InterPro" id="IPR009075">
    <property type="entry name" value="AcylCo_DH/oxidase_C"/>
</dbReference>
<evidence type="ECO:0000313" key="13">
    <source>
        <dbReference type="Proteomes" id="UP000240569"/>
    </source>
</evidence>
<evidence type="ECO:0000256" key="7">
    <source>
        <dbReference type="ARBA" id="ARBA00023002"/>
    </source>
</evidence>
<dbReference type="FunFam" id="2.40.110.10:FF:000001">
    <property type="entry name" value="Acyl-CoA dehydrogenase, mitochondrial"/>
    <property type="match status" value="1"/>
</dbReference>
<feature type="domain" description="Acyl-CoA dehydrogenase/oxidase N-terminal" evidence="11">
    <location>
        <begin position="16"/>
        <end position="127"/>
    </location>
</feature>
<organism evidence="12 13">
    <name type="scientific">Candidatus Marsarchaeota G1 archaeon BE_D</name>
    <dbReference type="NCBI Taxonomy" id="1978156"/>
    <lineage>
        <taxon>Archaea</taxon>
        <taxon>Candidatus Marsarchaeota</taxon>
        <taxon>Candidatus Marsarchaeota group 1</taxon>
    </lineage>
</organism>
<keyword evidence="5 8" id="KW-0285">Flavoprotein</keyword>
<dbReference type="SUPFAM" id="SSF56645">
    <property type="entry name" value="Acyl-CoA dehydrogenase NM domain-like"/>
    <property type="match status" value="1"/>
</dbReference>
<dbReference type="Gene3D" id="1.10.540.10">
    <property type="entry name" value="Acyl-CoA dehydrogenase/oxidase, N-terminal domain"/>
    <property type="match status" value="1"/>
</dbReference>
<dbReference type="GO" id="GO:0050660">
    <property type="term" value="F:flavin adenine dinucleotide binding"/>
    <property type="evidence" value="ECO:0007669"/>
    <property type="project" value="InterPro"/>
</dbReference>
<name>A0A2R6A6Q9_9ARCH</name>
<dbReference type="PIRSF" id="PIRSF016578">
    <property type="entry name" value="HsaA"/>
    <property type="match status" value="1"/>
</dbReference>
<dbReference type="Gene3D" id="1.20.140.10">
    <property type="entry name" value="Butyryl-CoA Dehydrogenase, subunit A, domain 3"/>
    <property type="match status" value="1"/>
</dbReference>
<feature type="domain" description="Acyl-CoA oxidase/dehydrogenase middle" evidence="10">
    <location>
        <begin position="131"/>
        <end position="227"/>
    </location>
</feature>
<comment type="pathway">
    <text evidence="2">Amino-acid degradation; L-valine degradation.</text>
</comment>
<dbReference type="InterPro" id="IPR037069">
    <property type="entry name" value="AcylCoA_DH/ox_N_sf"/>
</dbReference>
<dbReference type="InterPro" id="IPR036250">
    <property type="entry name" value="AcylCo_DH-like_C"/>
</dbReference>
<dbReference type="EMBL" id="NEXD01000184">
    <property type="protein sequence ID" value="PSN82049.1"/>
    <property type="molecule type" value="Genomic_DNA"/>
</dbReference>
<dbReference type="InterPro" id="IPR006091">
    <property type="entry name" value="Acyl-CoA_Oxase/DH_mid-dom"/>
</dbReference>
<dbReference type="GO" id="GO:0009083">
    <property type="term" value="P:branched-chain amino acid catabolic process"/>
    <property type="evidence" value="ECO:0007669"/>
    <property type="project" value="UniProtKB-KW"/>
</dbReference>
<evidence type="ECO:0000256" key="6">
    <source>
        <dbReference type="ARBA" id="ARBA00022827"/>
    </source>
</evidence>
<dbReference type="Proteomes" id="UP000240569">
    <property type="component" value="Unassembled WGS sequence"/>
</dbReference>
<dbReference type="Pfam" id="PF00441">
    <property type="entry name" value="Acyl-CoA_dh_1"/>
    <property type="match status" value="1"/>
</dbReference>
<dbReference type="AlphaFoldDB" id="A0A2R6A6Q9"/>
<evidence type="ECO:0000259" key="10">
    <source>
        <dbReference type="Pfam" id="PF02770"/>
    </source>
</evidence>
<evidence type="ECO:0000259" key="9">
    <source>
        <dbReference type="Pfam" id="PF00441"/>
    </source>
</evidence>
<evidence type="ECO:0000259" key="11">
    <source>
        <dbReference type="Pfam" id="PF02771"/>
    </source>
</evidence>
<keyword evidence="4" id="KW-0101">Branched-chain amino acid catabolism</keyword>
<keyword evidence="7 8" id="KW-0560">Oxidoreductase</keyword>
<evidence type="ECO:0000256" key="3">
    <source>
        <dbReference type="ARBA" id="ARBA00009347"/>
    </source>
</evidence>
<evidence type="ECO:0000256" key="4">
    <source>
        <dbReference type="ARBA" id="ARBA00022456"/>
    </source>
</evidence>
<dbReference type="Pfam" id="PF02771">
    <property type="entry name" value="Acyl-CoA_dh_N"/>
    <property type="match status" value="1"/>
</dbReference>
<evidence type="ECO:0000256" key="2">
    <source>
        <dbReference type="ARBA" id="ARBA00005109"/>
    </source>
</evidence>
<reference evidence="12 13" key="1">
    <citation type="submission" date="2017-04" db="EMBL/GenBank/DDBJ databases">
        <title>Novel microbial lineages endemic to geothermal iron-oxide mats fill important gaps in the evolutionary history of Archaea.</title>
        <authorList>
            <person name="Jay Z.J."/>
            <person name="Beam J.P."/>
            <person name="Dlakic M."/>
            <person name="Rusch D.B."/>
            <person name="Kozubal M.A."/>
            <person name="Inskeep W.P."/>
        </authorList>
    </citation>
    <scope>NUCLEOTIDE SEQUENCE [LARGE SCALE GENOMIC DNA]</scope>
    <source>
        <strain evidence="12">BE_D</strain>
    </source>
</reference>
<protein>
    <submittedName>
        <fullName evidence="12">Acyl-CoA dehydrogenase</fullName>
    </submittedName>
</protein>
<dbReference type="GO" id="GO:0003995">
    <property type="term" value="F:acyl-CoA dehydrogenase activity"/>
    <property type="evidence" value="ECO:0007669"/>
    <property type="project" value="TreeGrafter"/>
</dbReference>
<evidence type="ECO:0000256" key="1">
    <source>
        <dbReference type="ARBA" id="ARBA00001974"/>
    </source>
</evidence>
<accession>A0A2R6A6Q9</accession>
<comment type="similarity">
    <text evidence="3 8">Belongs to the acyl-CoA dehydrogenase family.</text>
</comment>
<evidence type="ECO:0000256" key="8">
    <source>
        <dbReference type="RuleBase" id="RU362125"/>
    </source>
</evidence>
<dbReference type="InterPro" id="IPR013786">
    <property type="entry name" value="AcylCoA_DH/ox_N"/>
</dbReference>
<proteinExistence type="inferred from homology"/>
<dbReference type="Pfam" id="PF02770">
    <property type="entry name" value="Acyl-CoA_dh_M"/>
    <property type="match status" value="1"/>
</dbReference>
<dbReference type="FunFam" id="1.10.540.10:FF:000002">
    <property type="entry name" value="Acyl-CoA dehydrogenase FadE19"/>
    <property type="match status" value="1"/>
</dbReference>